<name>A0ABN5IR34_9CAUL</name>
<keyword evidence="2" id="KW-0349">Heme</keyword>
<reference evidence="3 4" key="1">
    <citation type="journal article" date="2015" name="Biotechnol. Bioeng.">
        <title>Genome sequence and phenotypic characterization of Caulobacter segnis.</title>
        <authorList>
            <person name="Patel S."/>
            <person name="Fletcher B."/>
            <person name="Scott D.C."/>
            <person name="Ely B."/>
        </authorList>
    </citation>
    <scope>NUCLEOTIDE SEQUENCE [LARGE SCALE GENOMIC DNA]</scope>
    <source>
        <strain evidence="3 4">TK0059</strain>
    </source>
</reference>
<dbReference type="PANTHER" id="PTHR46696:SF4">
    <property type="entry name" value="BIOTIN BIOSYNTHESIS CYTOCHROME P450"/>
    <property type="match status" value="1"/>
</dbReference>
<proteinExistence type="inferred from homology"/>
<dbReference type="RefSeq" id="WP_013078382.1">
    <property type="nucleotide sequence ID" value="NZ_CP027850.1"/>
</dbReference>
<gene>
    <name evidence="3" type="ORF">B7G68_06250</name>
</gene>
<dbReference type="CDD" id="cd11033">
    <property type="entry name" value="CYP142-like"/>
    <property type="match status" value="1"/>
</dbReference>
<dbReference type="PRINTS" id="PR00359">
    <property type="entry name" value="BP450"/>
</dbReference>
<dbReference type="InterPro" id="IPR036396">
    <property type="entry name" value="Cyt_P450_sf"/>
</dbReference>
<keyword evidence="2" id="KW-0408">Iron</keyword>
<evidence type="ECO:0000313" key="4">
    <source>
        <dbReference type="Proteomes" id="UP000240527"/>
    </source>
</evidence>
<organism evidence="3 4">
    <name type="scientific">Caulobacter segnis</name>
    <dbReference type="NCBI Taxonomy" id="88688"/>
    <lineage>
        <taxon>Bacteria</taxon>
        <taxon>Pseudomonadati</taxon>
        <taxon>Pseudomonadota</taxon>
        <taxon>Alphaproteobacteria</taxon>
        <taxon>Caulobacterales</taxon>
        <taxon>Caulobacteraceae</taxon>
        <taxon>Caulobacter</taxon>
    </lineage>
</organism>
<dbReference type="Gene3D" id="1.10.630.10">
    <property type="entry name" value="Cytochrome P450"/>
    <property type="match status" value="1"/>
</dbReference>
<evidence type="ECO:0000313" key="3">
    <source>
        <dbReference type="EMBL" id="AVQ01490.1"/>
    </source>
</evidence>
<accession>A0ABN5IR34</accession>
<keyword evidence="4" id="KW-1185">Reference proteome</keyword>
<dbReference type="InterPro" id="IPR002397">
    <property type="entry name" value="Cyt_P450_B"/>
</dbReference>
<dbReference type="EMBL" id="CP027850">
    <property type="protein sequence ID" value="AVQ01490.1"/>
    <property type="molecule type" value="Genomic_DNA"/>
</dbReference>
<dbReference type="PANTHER" id="PTHR46696">
    <property type="entry name" value="P450, PUTATIVE (EUROFUNG)-RELATED"/>
    <property type="match status" value="1"/>
</dbReference>
<dbReference type="PROSITE" id="PS00086">
    <property type="entry name" value="CYTOCHROME_P450"/>
    <property type="match status" value="1"/>
</dbReference>
<dbReference type="InterPro" id="IPR001128">
    <property type="entry name" value="Cyt_P450"/>
</dbReference>
<keyword evidence="2" id="KW-0503">Monooxygenase</keyword>
<keyword evidence="2" id="KW-0479">Metal-binding</keyword>
<sequence>MTIPADIAKDIVDPTAYADGDRVDQAFAWLRREAPLDIAQPEGFDPFWVVTRHADILEVERQNELFHNGDRATVLTTIEADRKVREMMGGSPHLVRSLVQMDNPDHFAYRKVTQGALLPQNLRALEARIREIARGFVDRMAEHGDRCDFARDVAFLYPLHVIMEVLGVPESDEPRMLKLTQELFGNADPDLNRSGKTITDAGEGVDSIQSVVMDFMMYFNAITEDRRAKPRDDLASLIANGKINGEPMGHLEAMSYYIIAATAGHDTTSSTTAGALWALAENPEQFAKVKADPSLISGLIEESIRWVTPVKHFMRTATADAELAGKKIAKGDWLFLSYPSGNRDETVFEDPFSFKVDRAPNKHLAFGYGAHICLGQHLARMEMRVLWEELLSRLDSVELDGTPTRMTANFVCGPKAVPIRFKMH</sequence>
<evidence type="ECO:0000256" key="2">
    <source>
        <dbReference type="RuleBase" id="RU000461"/>
    </source>
</evidence>
<comment type="similarity">
    <text evidence="1 2">Belongs to the cytochrome P450 family.</text>
</comment>
<keyword evidence="2" id="KW-0560">Oxidoreductase</keyword>
<evidence type="ECO:0000256" key="1">
    <source>
        <dbReference type="ARBA" id="ARBA00010617"/>
    </source>
</evidence>
<dbReference type="Pfam" id="PF00067">
    <property type="entry name" value="p450"/>
    <property type="match status" value="1"/>
</dbReference>
<dbReference type="SUPFAM" id="SSF48264">
    <property type="entry name" value="Cytochrome P450"/>
    <property type="match status" value="1"/>
</dbReference>
<dbReference type="Proteomes" id="UP000240527">
    <property type="component" value="Chromosome"/>
</dbReference>
<dbReference type="InterPro" id="IPR017972">
    <property type="entry name" value="Cyt_P450_CS"/>
</dbReference>
<dbReference type="PRINTS" id="PR00385">
    <property type="entry name" value="P450"/>
</dbReference>
<protein>
    <submittedName>
        <fullName evidence="3">Cytochrome P450</fullName>
    </submittedName>
</protein>